<dbReference type="AlphaFoldDB" id="A0A380A4V8"/>
<accession>A0A380A4V8</accession>
<feature type="transmembrane region" description="Helical" evidence="1">
    <location>
        <begin position="6"/>
        <end position="28"/>
    </location>
</feature>
<keyword evidence="3" id="KW-0560">Oxidoreductase</keyword>
<dbReference type="GO" id="GO:0008691">
    <property type="term" value="F:3-hydroxybutyryl-CoA dehydrogenase activity"/>
    <property type="evidence" value="ECO:0007669"/>
    <property type="project" value="UniProtKB-EC"/>
</dbReference>
<reference evidence="3 4" key="1">
    <citation type="submission" date="2018-06" db="EMBL/GenBank/DDBJ databases">
        <authorList>
            <consortium name="Pathogen Informatics"/>
            <person name="Doyle S."/>
        </authorList>
    </citation>
    <scope>NUCLEOTIDE SEQUENCE [LARGE SCALE GENOMIC DNA]</scope>
    <source>
        <strain evidence="3 4">NCTC10211</strain>
    </source>
</reference>
<evidence type="ECO:0000256" key="1">
    <source>
        <dbReference type="SAM" id="Phobius"/>
    </source>
</evidence>
<keyword evidence="1" id="KW-0812">Transmembrane</keyword>
<name>A0A380A4V8_SERMA</name>
<dbReference type="EMBL" id="UGYK01000002">
    <property type="protein sequence ID" value="SUI74072.1"/>
    <property type="molecule type" value="Genomic_DNA"/>
</dbReference>
<dbReference type="InterPro" id="IPR006176">
    <property type="entry name" value="3-OHacyl-CoA_DH_NAD-bd"/>
</dbReference>
<evidence type="ECO:0000313" key="3">
    <source>
        <dbReference type="EMBL" id="SUI74072.1"/>
    </source>
</evidence>
<keyword evidence="1" id="KW-1133">Transmembrane helix</keyword>
<dbReference type="EC" id="1.1.1.157" evidence="3"/>
<dbReference type="PANTHER" id="PTHR48075:SF5">
    <property type="entry name" value="3-HYDROXYBUTYRYL-COA DEHYDROGENASE"/>
    <property type="match status" value="1"/>
</dbReference>
<dbReference type="Gene3D" id="3.40.50.720">
    <property type="entry name" value="NAD(P)-binding Rossmann-like Domain"/>
    <property type="match status" value="1"/>
</dbReference>
<dbReference type="SUPFAM" id="SSF51735">
    <property type="entry name" value="NAD(P)-binding Rossmann-fold domains"/>
    <property type="match status" value="1"/>
</dbReference>
<protein>
    <submittedName>
        <fullName evidence="3">3-hydroxybutyryl-CoA dehydrogenase</fullName>
        <ecNumber evidence="3">1.1.1.157</ecNumber>
    </submittedName>
</protein>
<dbReference type="Proteomes" id="UP000254765">
    <property type="component" value="Unassembled WGS sequence"/>
</dbReference>
<organism evidence="3 4">
    <name type="scientific">Serratia marcescens</name>
    <dbReference type="NCBI Taxonomy" id="615"/>
    <lineage>
        <taxon>Bacteria</taxon>
        <taxon>Pseudomonadati</taxon>
        <taxon>Pseudomonadota</taxon>
        <taxon>Gammaproteobacteria</taxon>
        <taxon>Enterobacterales</taxon>
        <taxon>Yersiniaceae</taxon>
        <taxon>Serratia</taxon>
    </lineage>
</organism>
<dbReference type="GO" id="GO:0006631">
    <property type="term" value="P:fatty acid metabolic process"/>
    <property type="evidence" value="ECO:0007669"/>
    <property type="project" value="InterPro"/>
</dbReference>
<evidence type="ECO:0000259" key="2">
    <source>
        <dbReference type="Pfam" id="PF02737"/>
    </source>
</evidence>
<gene>
    <name evidence="3" type="primary">fadB2_2</name>
    <name evidence="3" type="ORF">NCTC10211_04669</name>
</gene>
<dbReference type="Pfam" id="PF02737">
    <property type="entry name" value="3HCDH_N"/>
    <property type="match status" value="1"/>
</dbReference>
<keyword evidence="1" id="KW-0472">Membrane</keyword>
<proteinExistence type="predicted"/>
<sequence>MAESNAAIQSAAIIGAGTMGRGIAYLFAQKGIRTVLYNRNGNTLNQAREYIAQDLNKKVEQGKIALQDKGAVLANLMFTSVFEAIADSELVIETIAEQEQTKLEVLAAIAAVVKPEHADRHQYLLTVA</sequence>
<feature type="domain" description="3-hydroxyacyl-CoA dehydrogenase NAD binding" evidence="2">
    <location>
        <begin position="11"/>
        <end position="116"/>
    </location>
</feature>
<evidence type="ECO:0000313" key="4">
    <source>
        <dbReference type="Proteomes" id="UP000254765"/>
    </source>
</evidence>
<dbReference type="InterPro" id="IPR036291">
    <property type="entry name" value="NAD(P)-bd_dom_sf"/>
</dbReference>
<dbReference type="PANTHER" id="PTHR48075">
    <property type="entry name" value="3-HYDROXYACYL-COA DEHYDROGENASE FAMILY PROTEIN"/>
    <property type="match status" value="1"/>
</dbReference>
<dbReference type="GO" id="GO:0070403">
    <property type="term" value="F:NAD+ binding"/>
    <property type="evidence" value="ECO:0007669"/>
    <property type="project" value="InterPro"/>
</dbReference>